<proteinExistence type="predicted"/>
<reference evidence="2" key="1">
    <citation type="journal article" date="2022" name="Mol. Ecol. Resour.">
        <title>The genomes of chicory, endive, great burdock and yacon provide insights into Asteraceae palaeo-polyploidization history and plant inulin production.</title>
        <authorList>
            <person name="Fan W."/>
            <person name="Wang S."/>
            <person name="Wang H."/>
            <person name="Wang A."/>
            <person name="Jiang F."/>
            <person name="Liu H."/>
            <person name="Zhao H."/>
            <person name="Xu D."/>
            <person name="Zhang Y."/>
        </authorList>
    </citation>
    <scope>NUCLEOTIDE SEQUENCE [LARGE SCALE GENOMIC DNA]</scope>
    <source>
        <strain evidence="2">cv. Niubang</strain>
    </source>
</reference>
<evidence type="ECO:0000313" key="2">
    <source>
        <dbReference type="Proteomes" id="UP001055879"/>
    </source>
</evidence>
<dbReference type="EMBL" id="CM042062">
    <property type="protein sequence ID" value="KAI3669341.1"/>
    <property type="molecule type" value="Genomic_DNA"/>
</dbReference>
<reference evidence="1 2" key="2">
    <citation type="journal article" date="2022" name="Mol. Ecol. Resour.">
        <title>The genomes of chicory, endive, great burdock and yacon provide insights into Asteraceae paleo-polyploidization history and plant inulin production.</title>
        <authorList>
            <person name="Fan W."/>
            <person name="Wang S."/>
            <person name="Wang H."/>
            <person name="Wang A."/>
            <person name="Jiang F."/>
            <person name="Liu H."/>
            <person name="Zhao H."/>
            <person name="Xu D."/>
            <person name="Zhang Y."/>
        </authorList>
    </citation>
    <scope>NUCLEOTIDE SEQUENCE [LARGE SCALE GENOMIC DNA]</scope>
    <source>
        <strain evidence="2">cv. Niubang</strain>
    </source>
</reference>
<accession>A0ACB8XMA5</accession>
<protein>
    <submittedName>
        <fullName evidence="1">Uncharacterized protein</fullName>
    </submittedName>
</protein>
<name>A0ACB8XMA5_ARCLA</name>
<evidence type="ECO:0000313" key="1">
    <source>
        <dbReference type="EMBL" id="KAI3669341.1"/>
    </source>
</evidence>
<keyword evidence="2" id="KW-1185">Reference proteome</keyword>
<dbReference type="Proteomes" id="UP001055879">
    <property type="component" value="Linkage Group LG16"/>
</dbReference>
<comment type="caution">
    <text evidence="1">The sequence shown here is derived from an EMBL/GenBank/DDBJ whole genome shotgun (WGS) entry which is preliminary data.</text>
</comment>
<sequence>MVSVSQPKLPIINMDDLKAGNEYWMLTCDKVTRALEEYGCFMAVYGRVSKELDKEVFDSLETLFELPTETKIKNTSDTPFYGYLGPNKTRPLFQSMGIENATSLDHVQHFTNLMWPSGNHRFSENIHSYANLVSELETVVKQMVFQSYGVEKYYESYDKSSTTYLLRVNKYKPAKIGELNVATTSIHTDKSFFTILSQNHVNGLEVQTKDDKWIPVEFLPSSFVVMASDVFMAWSNGRLRSTRHRVMMNGQEDRYSIALFTFKKGITEIPEELVDEEHPLRFKPFNHLEFIGHHSKSPLYVDERAIKLFCGV</sequence>
<gene>
    <name evidence="1" type="ORF">L6452_40574</name>
</gene>
<organism evidence="1 2">
    <name type="scientific">Arctium lappa</name>
    <name type="common">Greater burdock</name>
    <name type="synonym">Lappa major</name>
    <dbReference type="NCBI Taxonomy" id="4217"/>
    <lineage>
        <taxon>Eukaryota</taxon>
        <taxon>Viridiplantae</taxon>
        <taxon>Streptophyta</taxon>
        <taxon>Embryophyta</taxon>
        <taxon>Tracheophyta</taxon>
        <taxon>Spermatophyta</taxon>
        <taxon>Magnoliopsida</taxon>
        <taxon>eudicotyledons</taxon>
        <taxon>Gunneridae</taxon>
        <taxon>Pentapetalae</taxon>
        <taxon>asterids</taxon>
        <taxon>campanulids</taxon>
        <taxon>Asterales</taxon>
        <taxon>Asteraceae</taxon>
        <taxon>Carduoideae</taxon>
        <taxon>Cardueae</taxon>
        <taxon>Arctiinae</taxon>
        <taxon>Arctium</taxon>
    </lineage>
</organism>